<dbReference type="SUPFAM" id="SSF52833">
    <property type="entry name" value="Thioredoxin-like"/>
    <property type="match status" value="1"/>
</dbReference>
<organism evidence="2 3">
    <name type="scientific">Methylophaga nitratireducenticrescens</name>
    <dbReference type="NCBI Taxonomy" id="754476"/>
    <lineage>
        <taxon>Bacteria</taxon>
        <taxon>Pseudomonadati</taxon>
        <taxon>Pseudomonadota</taxon>
        <taxon>Gammaproteobacteria</taxon>
        <taxon>Thiotrichales</taxon>
        <taxon>Piscirickettsiaceae</taxon>
        <taxon>Methylophaga</taxon>
    </lineage>
</organism>
<gene>
    <name evidence="2" type="ordered locus">Q7A_2925</name>
</gene>
<accession>I1XMT3</accession>
<dbReference type="Pfam" id="PF04214">
    <property type="entry name" value="DUF411"/>
    <property type="match status" value="1"/>
</dbReference>
<feature type="signal peptide" evidence="1">
    <location>
        <begin position="1"/>
        <end position="26"/>
    </location>
</feature>
<dbReference type="KEGG" id="mej:Q7A_2925"/>
<sequence length="177" mass="19976">MSALNKMLNFGLTLLLSLALASTLHASEWDQARLQLEKLQTITVYRDANCQCCHKWIEHLEKHQFEVIDEISNDMATIKQKLGVPNNMASCHTAVINDYVIEGHVPADDIKQLLIDQPAHIEGLSVPQMPVGTPGMEMGSRKDHFIVFSFDQDAQYQMFNAYQTNAENNYLPLNSAE</sequence>
<dbReference type="Proteomes" id="UP000009144">
    <property type="component" value="Chromosome"/>
</dbReference>
<dbReference type="InterPro" id="IPR036249">
    <property type="entry name" value="Thioredoxin-like_sf"/>
</dbReference>
<keyword evidence="3" id="KW-1185">Reference proteome</keyword>
<reference evidence="2 3" key="2">
    <citation type="journal article" date="2013" name="Int. J. Syst. Evol. Microbiol.">
        <title>Methylophaga nitratireducenticrescens sp. nov. and Methylophaga frappieri sp. nov., isolated from the biofilm of the methanol-fed denitrification system treating the seawater at the Montreal Biodome.</title>
        <authorList>
            <person name="Villeneuve C."/>
            <person name="Martineau C."/>
            <person name="Mauffrey F."/>
            <person name="Villemur R."/>
        </authorList>
    </citation>
    <scope>NUCLEOTIDE SEQUENCE [LARGE SCALE GENOMIC DNA]</scope>
    <source>
        <strain evidence="2 3">JAM1</strain>
    </source>
</reference>
<dbReference type="EMBL" id="CP003390">
    <property type="protein sequence ID" value="AFI85702.1"/>
    <property type="molecule type" value="Genomic_DNA"/>
</dbReference>
<dbReference type="HOGENOM" id="CLU_112034_1_1_6"/>
<dbReference type="RefSeq" id="WP_014708063.1">
    <property type="nucleotide sequence ID" value="NC_017857.3"/>
</dbReference>
<reference evidence="2 3" key="1">
    <citation type="journal article" date="2012" name="J. Bacteriol.">
        <title>Complete genome sequences of Methylophaga sp. strain JAM1 and Methylophaga sp. strain JAM7.</title>
        <authorList>
            <person name="Villeneuve C."/>
            <person name="Martineau C."/>
            <person name="Mauffrey F."/>
            <person name="Villemur R."/>
        </authorList>
    </citation>
    <scope>NUCLEOTIDE SEQUENCE [LARGE SCALE GENOMIC DNA]</scope>
    <source>
        <strain evidence="2 3">JAM1</strain>
    </source>
</reference>
<keyword evidence="1" id="KW-0732">Signal</keyword>
<evidence type="ECO:0000313" key="2">
    <source>
        <dbReference type="EMBL" id="AFI85702.1"/>
    </source>
</evidence>
<name>I1XMT3_METNJ</name>
<dbReference type="PATRIC" id="fig|754476.3.peg.2871"/>
<protein>
    <submittedName>
        <fullName evidence="2">CopG protein</fullName>
    </submittedName>
</protein>
<dbReference type="AlphaFoldDB" id="I1XMT3"/>
<dbReference type="STRING" id="754476.Q7A_2925"/>
<dbReference type="eggNOG" id="COG3019">
    <property type="taxonomic scope" value="Bacteria"/>
</dbReference>
<evidence type="ECO:0000256" key="1">
    <source>
        <dbReference type="SAM" id="SignalP"/>
    </source>
</evidence>
<evidence type="ECO:0000313" key="3">
    <source>
        <dbReference type="Proteomes" id="UP000009144"/>
    </source>
</evidence>
<proteinExistence type="predicted"/>
<feature type="chain" id="PRO_5003653704" evidence="1">
    <location>
        <begin position="27"/>
        <end position="177"/>
    </location>
</feature>
<dbReference type="InterPro" id="IPR007332">
    <property type="entry name" value="DUF411"/>
</dbReference>